<name>A0A9X9A967_BACCE</name>
<feature type="domain" description="Glycosyl transferase family 1" evidence="4">
    <location>
        <begin position="71"/>
        <end position="241"/>
    </location>
</feature>
<keyword evidence="2" id="KW-0328">Glycosyltransferase</keyword>
<comment type="caution">
    <text evidence="5">The sequence shown here is derived from an EMBL/GenBank/DDBJ whole genome shotgun (WGS) entry which is preliminary data.</text>
</comment>
<evidence type="ECO:0000256" key="1">
    <source>
        <dbReference type="ARBA" id="ARBA00009481"/>
    </source>
</evidence>
<evidence type="ECO:0000313" key="5">
    <source>
        <dbReference type="EMBL" id="TKJ02706.1"/>
    </source>
</evidence>
<feature type="non-terminal residue" evidence="5">
    <location>
        <position position="1"/>
    </location>
</feature>
<sequence length="263" mass="29987">DGKILTFFHGNDITGFVSKFGADIYNPLFQSKTLLLPISNLWENKLLNLGAKSENITIHHMGVNLNKFEYVPPELIETKYIKVLLIGRLTAKKGIDVAIESVHYLREKGFSVFLTVIGDGEEKENLQNMIKKFNLEDRIILKGWLTQETVNQYIKESTLIILPSRTAKNGDMEGIPVSLMEAMARGKLVISTYHSGIPELIKNEYNGWLVPENDSLALAEKVEEVISKKNLWPMISYNARRTIYEEFNIEFLNQKLIKVIQGD</sequence>
<evidence type="ECO:0000259" key="4">
    <source>
        <dbReference type="Pfam" id="PF00534"/>
    </source>
</evidence>
<dbReference type="Gene3D" id="3.40.50.2000">
    <property type="entry name" value="Glycogen Phosphorylase B"/>
    <property type="match status" value="1"/>
</dbReference>
<accession>A0A9X9A967</accession>
<dbReference type="Pfam" id="PF00534">
    <property type="entry name" value="Glycos_transf_1"/>
    <property type="match status" value="1"/>
</dbReference>
<dbReference type="PANTHER" id="PTHR12526">
    <property type="entry name" value="GLYCOSYLTRANSFERASE"/>
    <property type="match status" value="1"/>
</dbReference>
<proteinExistence type="inferred from homology"/>
<evidence type="ECO:0000256" key="2">
    <source>
        <dbReference type="ARBA" id="ARBA00022676"/>
    </source>
</evidence>
<keyword evidence="3" id="KW-0808">Transferase</keyword>
<reference evidence="5 6" key="1">
    <citation type="journal article" date="2019" name="Environ. Microbiol.">
        <title>An active ?-lactamase is a part of an orchestrated cell wall stress resistance network of Bacillus subtilis and related rhizosphere species.</title>
        <authorList>
            <person name="Bucher T."/>
            <person name="Keren-Paz A."/>
            <person name="Hausser J."/>
            <person name="Olender T."/>
            <person name="Cytryn E."/>
            <person name="Kolodkin-Gal I."/>
        </authorList>
    </citation>
    <scope>NUCLEOTIDE SEQUENCE [LARGE SCALE GENOMIC DNA]</scope>
    <source>
        <strain evidence="5 6">I32</strain>
    </source>
</reference>
<dbReference type="GO" id="GO:0016757">
    <property type="term" value="F:glycosyltransferase activity"/>
    <property type="evidence" value="ECO:0007669"/>
    <property type="project" value="UniProtKB-KW"/>
</dbReference>
<dbReference type="Proteomes" id="UP000308444">
    <property type="component" value="Unassembled WGS sequence"/>
</dbReference>
<comment type="similarity">
    <text evidence="1">Belongs to the glycosyltransferase group 1 family. Glycosyltransferase 4 subfamily.</text>
</comment>
<dbReference type="SUPFAM" id="SSF53756">
    <property type="entry name" value="UDP-Glycosyltransferase/glycogen phosphorylase"/>
    <property type="match status" value="1"/>
</dbReference>
<evidence type="ECO:0000256" key="3">
    <source>
        <dbReference type="ARBA" id="ARBA00022679"/>
    </source>
</evidence>
<dbReference type="PANTHER" id="PTHR12526:SF640">
    <property type="entry name" value="COLANIC ACID BIOSYNTHESIS GLYCOSYLTRANSFERASE WCAL-RELATED"/>
    <property type="match status" value="1"/>
</dbReference>
<gene>
    <name evidence="5" type="ORF">FC695_15895</name>
</gene>
<organism evidence="5 6">
    <name type="scientific">Bacillus cereus</name>
    <dbReference type="NCBI Taxonomy" id="1396"/>
    <lineage>
        <taxon>Bacteria</taxon>
        <taxon>Bacillati</taxon>
        <taxon>Bacillota</taxon>
        <taxon>Bacilli</taxon>
        <taxon>Bacillales</taxon>
        <taxon>Bacillaceae</taxon>
        <taxon>Bacillus</taxon>
        <taxon>Bacillus cereus group</taxon>
    </lineage>
</organism>
<protein>
    <submittedName>
        <fullName evidence="5">Colanic acid biosynthesis glycosyltransferase WcaL</fullName>
    </submittedName>
</protein>
<evidence type="ECO:0000313" key="6">
    <source>
        <dbReference type="Proteomes" id="UP000308444"/>
    </source>
</evidence>
<dbReference type="InterPro" id="IPR001296">
    <property type="entry name" value="Glyco_trans_1"/>
</dbReference>
<dbReference type="AlphaFoldDB" id="A0A9X9A967"/>
<dbReference type="EMBL" id="SZOH01001008">
    <property type="protein sequence ID" value="TKJ02706.1"/>
    <property type="molecule type" value="Genomic_DNA"/>
</dbReference>